<feature type="region of interest" description="Disordered" evidence="1">
    <location>
        <begin position="1"/>
        <end position="28"/>
    </location>
</feature>
<sequence>MDNRQDEPVPGSNAGEANGPPLGYPTAEEMTNMASSSTSSSFWGTFDDMSLLQSGLYRRRSYNDLGEDHYRFQVLVGRSIDPRLLALLEFFRELYFRERELFKKVFPGLPGELVELSRKIGGVVDQVTDASTRGPTLQRSLSIGSQRAPSNVIAESPASLELFKVRVRHDVVLDVGVQQGGDQGGQGTDKGGQADDNTTSAGGSK</sequence>
<keyword evidence="3" id="KW-1185">Reference proteome</keyword>
<dbReference type="AlphaFoldDB" id="A0A6A1WJM8"/>
<protein>
    <submittedName>
        <fullName evidence="2">Uncharacterized protein</fullName>
    </submittedName>
</protein>
<proteinExistence type="predicted"/>
<evidence type="ECO:0000313" key="3">
    <source>
        <dbReference type="Proteomes" id="UP000516437"/>
    </source>
</evidence>
<accession>A0A6A1WJM8</accession>
<dbReference type="PANTHER" id="PTHR37725:SF1">
    <property type="match status" value="1"/>
</dbReference>
<evidence type="ECO:0000256" key="1">
    <source>
        <dbReference type="SAM" id="MobiDB-lite"/>
    </source>
</evidence>
<reference evidence="2 3" key="1">
    <citation type="journal article" date="2019" name="Plant Biotechnol. J.">
        <title>The red bayberry genome and genetic basis of sex determination.</title>
        <authorList>
            <person name="Jia H.M."/>
            <person name="Jia H.J."/>
            <person name="Cai Q.L."/>
            <person name="Wang Y."/>
            <person name="Zhao H.B."/>
            <person name="Yang W.F."/>
            <person name="Wang G.Y."/>
            <person name="Li Y.H."/>
            <person name="Zhan D.L."/>
            <person name="Shen Y.T."/>
            <person name="Niu Q.F."/>
            <person name="Chang L."/>
            <person name="Qiu J."/>
            <person name="Zhao L."/>
            <person name="Xie H.B."/>
            <person name="Fu W.Y."/>
            <person name="Jin J."/>
            <person name="Li X.W."/>
            <person name="Jiao Y."/>
            <person name="Zhou C.C."/>
            <person name="Tu T."/>
            <person name="Chai C.Y."/>
            <person name="Gao J.L."/>
            <person name="Fan L.J."/>
            <person name="van de Weg E."/>
            <person name="Wang J.Y."/>
            <person name="Gao Z.S."/>
        </authorList>
    </citation>
    <scope>NUCLEOTIDE SEQUENCE [LARGE SCALE GENOMIC DNA]</scope>
    <source>
        <tissue evidence="2">Leaves</tissue>
    </source>
</reference>
<evidence type="ECO:0000313" key="2">
    <source>
        <dbReference type="EMBL" id="KAB1225334.1"/>
    </source>
</evidence>
<dbReference type="OrthoDB" id="1623146at2759"/>
<name>A0A6A1WJM8_9ROSI</name>
<feature type="compositionally biased region" description="Gly residues" evidence="1">
    <location>
        <begin position="178"/>
        <end position="190"/>
    </location>
</feature>
<organism evidence="2 3">
    <name type="scientific">Morella rubra</name>
    <name type="common">Chinese bayberry</name>
    <dbReference type="NCBI Taxonomy" id="262757"/>
    <lineage>
        <taxon>Eukaryota</taxon>
        <taxon>Viridiplantae</taxon>
        <taxon>Streptophyta</taxon>
        <taxon>Embryophyta</taxon>
        <taxon>Tracheophyta</taxon>
        <taxon>Spermatophyta</taxon>
        <taxon>Magnoliopsida</taxon>
        <taxon>eudicotyledons</taxon>
        <taxon>Gunneridae</taxon>
        <taxon>Pentapetalae</taxon>
        <taxon>rosids</taxon>
        <taxon>fabids</taxon>
        <taxon>Fagales</taxon>
        <taxon>Myricaceae</taxon>
        <taxon>Morella</taxon>
    </lineage>
</organism>
<gene>
    <name evidence="2" type="ORF">CJ030_MR1G015654</name>
</gene>
<comment type="caution">
    <text evidence="2">The sequence shown here is derived from an EMBL/GenBank/DDBJ whole genome shotgun (WGS) entry which is preliminary data.</text>
</comment>
<feature type="region of interest" description="Disordered" evidence="1">
    <location>
        <begin position="177"/>
        <end position="205"/>
    </location>
</feature>
<dbReference type="Proteomes" id="UP000516437">
    <property type="component" value="Chromosome 1"/>
</dbReference>
<dbReference type="PANTHER" id="PTHR37725">
    <property type="match status" value="1"/>
</dbReference>
<dbReference type="EMBL" id="RXIC02000019">
    <property type="protein sequence ID" value="KAB1225334.1"/>
    <property type="molecule type" value="Genomic_DNA"/>
</dbReference>